<dbReference type="AlphaFoldDB" id="A0A1U9NPV7"/>
<evidence type="ECO:0008006" key="4">
    <source>
        <dbReference type="Google" id="ProtNLM"/>
    </source>
</evidence>
<feature type="compositionally biased region" description="Pro residues" evidence="1">
    <location>
        <begin position="730"/>
        <end position="739"/>
    </location>
</feature>
<evidence type="ECO:0000313" key="2">
    <source>
        <dbReference type="EMBL" id="AQT69971.1"/>
    </source>
</evidence>
<dbReference type="EMBL" id="CP019791">
    <property type="protein sequence ID" value="AQT69971.1"/>
    <property type="molecule type" value="Genomic_DNA"/>
</dbReference>
<gene>
    <name evidence="2" type="ORF">STSP2_03171</name>
</gene>
<organism evidence="2 3">
    <name type="scientific">Anaerohalosphaera lusitana</name>
    <dbReference type="NCBI Taxonomy" id="1936003"/>
    <lineage>
        <taxon>Bacteria</taxon>
        <taxon>Pseudomonadati</taxon>
        <taxon>Planctomycetota</taxon>
        <taxon>Phycisphaerae</taxon>
        <taxon>Sedimentisphaerales</taxon>
        <taxon>Anaerohalosphaeraceae</taxon>
        <taxon>Anaerohalosphaera</taxon>
    </lineage>
</organism>
<dbReference type="KEGG" id="alus:STSP2_03171"/>
<evidence type="ECO:0000313" key="3">
    <source>
        <dbReference type="Proteomes" id="UP000189674"/>
    </source>
</evidence>
<keyword evidence="3" id="KW-1185">Reference proteome</keyword>
<protein>
    <recommendedName>
        <fullName evidence="4">Tip attachment protein J domain-containing protein</fullName>
    </recommendedName>
</protein>
<reference evidence="3" key="1">
    <citation type="submission" date="2017-02" db="EMBL/GenBank/DDBJ databases">
        <title>Comparative genomics and description of representatives of a novel lineage of planctomycetes thriving in anoxic sediments.</title>
        <authorList>
            <person name="Spring S."/>
            <person name="Bunk B."/>
            <person name="Sproer C."/>
        </authorList>
    </citation>
    <scope>NUCLEOTIDE SEQUENCE [LARGE SCALE GENOMIC DNA]</scope>
    <source>
        <strain evidence="3">ST-NAGAB-D1</strain>
    </source>
</reference>
<dbReference type="STRING" id="1936003.STSP2_03171"/>
<proteinExistence type="predicted"/>
<accession>A0A1U9NPV7</accession>
<feature type="region of interest" description="Disordered" evidence="1">
    <location>
        <begin position="720"/>
        <end position="743"/>
    </location>
</feature>
<sequence>MAQKSYQNKQIHVWMKSRWHAQWIARPDIEPLSSEQTVAPKVGTAELKIRYGEGFFAHGQSLLSGDYAASHGDQYVQIIAADDAYGTNRQIWFTGVIPAEQFDILGESGGVKTADQTVKAYSLEYLLDTRMESGRIETGGGIAGPGSDPVELGYLPTFNQLAVSGEMIGNRSDKKYEFTSDVETYKTYIFNAAQDDKWSHYDVLEYIVGHFQKSPGPRIRLWMPAAIKEMLAGMYSMMDLSSLSLRQAVNAIVNRSRGLCWYIYTDLDANAWLVVRSMIDESIEISGVTIPGHALDDRKNLDLWRQQENTRVSLTLDQSQRYDRITVRGAPIRVCGTWNAVRDDIVKGWPFAVEQAYEDAAKNTDGYAELDEKAKAELNDKFRSEDKFADVFTKFIVPNTWDWTLGGYNANPKWIPTLEPAPHIEPAQNAPYWNANKRFHDMLPFKEGVDYSQDPPVDNNPAGTIAEYRKPFAICDQGGGGVYADKMKVPAQVRSLPNQLGFEVKTNPQYLMARDNFSLAEPGLWDSDLDTHGTNWQWMTITAMISTDQRFEVTDTLTGATAENPRTLIIEVDDAEYWWIVPGTYVGVDADGAPVEYNGNSTFRDDTQRLIDVLMAAKAWYGRKRLKVEIRNDVLQPQARIAQMLEHVDITTDHDAPGSVVTSIKTDYRSSRVHYRTDHVELDFENILQLGGRSGSTHLPNLKVTARRINDIDKRLAATKADIDKRPVRQSPPPPPPAGAPVRRAKVTEAAGTGATITANLYDLEGNEITTGTGSGITVNCSLIGGTDLSDVSPTLEAGSIIFVAQLKNDTGDATWYCVDLFGEGGGGGDTTTWAEVTTQLDYTTPQTALGVKLLDSSGTAQDPEITIDKVTNEPGTVQDLRNWMPWFVVGQAVELVKPSGESDWHIPALMYVGNSSPRTIACVDETDGKIGVVWPMV</sequence>
<evidence type="ECO:0000256" key="1">
    <source>
        <dbReference type="SAM" id="MobiDB-lite"/>
    </source>
</evidence>
<dbReference type="Proteomes" id="UP000189674">
    <property type="component" value="Chromosome"/>
</dbReference>
<name>A0A1U9NPV7_9BACT</name>